<gene>
    <name evidence="3" type="ORF">BJ959_001485</name>
</gene>
<comment type="caution">
    <text evidence="3">The sequence shown here is derived from an EMBL/GenBank/DDBJ whole genome shotgun (WGS) entry which is preliminary data.</text>
</comment>
<accession>A0A840XPY0</accession>
<proteinExistence type="predicted"/>
<evidence type="ECO:0000256" key="2">
    <source>
        <dbReference type="SAM" id="SignalP"/>
    </source>
</evidence>
<dbReference type="AlphaFoldDB" id="A0A840XPY0"/>
<reference evidence="3 4" key="1">
    <citation type="submission" date="2020-08" db="EMBL/GenBank/DDBJ databases">
        <title>Sequencing the genomes of 1000 actinobacteria strains.</title>
        <authorList>
            <person name="Klenk H.-P."/>
        </authorList>
    </citation>
    <scope>NUCLEOTIDE SEQUENCE [LARGE SCALE GENOMIC DNA]</scope>
    <source>
        <strain evidence="3 4">DSM 23889</strain>
    </source>
</reference>
<dbReference type="Proteomes" id="UP000552883">
    <property type="component" value="Unassembled WGS sequence"/>
</dbReference>
<feature type="region of interest" description="Disordered" evidence="1">
    <location>
        <begin position="31"/>
        <end position="139"/>
    </location>
</feature>
<keyword evidence="4" id="KW-1185">Reference proteome</keyword>
<dbReference type="OrthoDB" id="9987026at2"/>
<dbReference type="RefSeq" id="WP_153981306.1">
    <property type="nucleotide sequence ID" value="NZ_BAAANZ010000005.1"/>
</dbReference>
<organism evidence="3 4">
    <name type="scientific">Microcella frigidaquae</name>
    <dbReference type="NCBI Taxonomy" id="424758"/>
    <lineage>
        <taxon>Bacteria</taxon>
        <taxon>Bacillati</taxon>
        <taxon>Actinomycetota</taxon>
        <taxon>Actinomycetes</taxon>
        <taxon>Micrococcales</taxon>
        <taxon>Microbacteriaceae</taxon>
        <taxon>Microcella</taxon>
    </lineage>
</organism>
<feature type="signal peptide" evidence="2">
    <location>
        <begin position="1"/>
        <end position="23"/>
    </location>
</feature>
<keyword evidence="2" id="KW-0732">Signal</keyword>
<feature type="chain" id="PRO_5032319357" evidence="2">
    <location>
        <begin position="24"/>
        <end position="139"/>
    </location>
</feature>
<feature type="compositionally biased region" description="Acidic residues" evidence="1">
    <location>
        <begin position="103"/>
        <end position="139"/>
    </location>
</feature>
<protein>
    <submittedName>
        <fullName evidence="3">Uncharacterized protein</fullName>
    </submittedName>
</protein>
<name>A0A840XPY0_9MICO</name>
<evidence type="ECO:0000256" key="1">
    <source>
        <dbReference type="SAM" id="MobiDB-lite"/>
    </source>
</evidence>
<sequence length="139" mass="14372">MKNQIITALSIVAVLGAASGAYAANQSVLSSASSEPSVIGTATPVLVPVAPKGSDIPEEYRQRLADAESGTIPGQGDDGTSTETPAVPVQPAPPTAGNSAGSYDDDDDDDEYEDESHESEDDESDDESHESEDETDDDD</sequence>
<dbReference type="EMBL" id="JACHBS010000001">
    <property type="protein sequence ID" value="MBB5617989.1"/>
    <property type="molecule type" value="Genomic_DNA"/>
</dbReference>
<evidence type="ECO:0000313" key="3">
    <source>
        <dbReference type="EMBL" id="MBB5617989.1"/>
    </source>
</evidence>
<evidence type="ECO:0000313" key="4">
    <source>
        <dbReference type="Proteomes" id="UP000552883"/>
    </source>
</evidence>